<feature type="region of interest" description="Disordered" evidence="1">
    <location>
        <begin position="1"/>
        <end position="38"/>
    </location>
</feature>
<dbReference type="InterPro" id="IPR012337">
    <property type="entry name" value="RNaseH-like_sf"/>
</dbReference>
<dbReference type="EMBL" id="CAJVPY010021752">
    <property type="protein sequence ID" value="CAG8780675.1"/>
    <property type="molecule type" value="Genomic_DNA"/>
</dbReference>
<comment type="caution">
    <text evidence="2">The sequence shown here is derived from an EMBL/GenBank/DDBJ whole genome shotgun (WGS) entry which is preliminary data.</text>
</comment>
<dbReference type="AlphaFoldDB" id="A0A9N9NX01"/>
<dbReference type="SMART" id="SM00614">
    <property type="entry name" value="ZnF_BED"/>
    <property type="match status" value="1"/>
</dbReference>
<protein>
    <submittedName>
        <fullName evidence="2">7218_t:CDS:1</fullName>
    </submittedName>
</protein>
<evidence type="ECO:0000313" key="2">
    <source>
        <dbReference type="EMBL" id="CAG8780675.1"/>
    </source>
</evidence>
<dbReference type="OrthoDB" id="2430528at2759"/>
<gene>
    <name evidence="2" type="ORF">DERYTH_LOCUS19608</name>
</gene>
<keyword evidence="3" id="KW-1185">Reference proteome</keyword>
<reference evidence="2" key="1">
    <citation type="submission" date="2021-06" db="EMBL/GenBank/DDBJ databases">
        <authorList>
            <person name="Kallberg Y."/>
            <person name="Tangrot J."/>
            <person name="Rosling A."/>
        </authorList>
    </citation>
    <scope>NUCLEOTIDE SEQUENCE</scope>
    <source>
        <strain evidence="2">MA453B</strain>
    </source>
</reference>
<feature type="compositionally biased region" description="Polar residues" evidence="1">
    <location>
        <begin position="1"/>
        <end position="29"/>
    </location>
</feature>
<dbReference type="Proteomes" id="UP000789405">
    <property type="component" value="Unassembled WGS sequence"/>
</dbReference>
<organism evidence="2 3">
    <name type="scientific">Dentiscutata erythropus</name>
    <dbReference type="NCBI Taxonomy" id="1348616"/>
    <lineage>
        <taxon>Eukaryota</taxon>
        <taxon>Fungi</taxon>
        <taxon>Fungi incertae sedis</taxon>
        <taxon>Mucoromycota</taxon>
        <taxon>Glomeromycotina</taxon>
        <taxon>Glomeromycetes</taxon>
        <taxon>Diversisporales</taxon>
        <taxon>Gigasporaceae</taxon>
        <taxon>Dentiscutata</taxon>
    </lineage>
</organism>
<evidence type="ECO:0000256" key="1">
    <source>
        <dbReference type="SAM" id="MobiDB-lite"/>
    </source>
</evidence>
<dbReference type="InterPro" id="IPR036236">
    <property type="entry name" value="Znf_C2H2_sf"/>
</dbReference>
<sequence length="256" mass="29607">MDSQKESSSSFYKTTYTDQSDSEADNTNVSSTTKLISSKKKRSRNKSSFVWKYFKVIGDKDVYQIEIRKDKKCGQEYLHDKSTSNMISHLRVQHNIVDNKRLKLPLPQSTNIKSYLDNEEPGEIDDGNNTDSEQPLIVNTVSKVLHLIKDCSTRWNSEYHSWKRLLKLKDVIIWLEANLKISRNSEDKKDEFSAENYSTLSVVYPIIEVLKFKFAIDPNLPLIEDSIDKKNESDIDSDNEYENITDLQETLSCCPS</sequence>
<dbReference type="SUPFAM" id="SSF57667">
    <property type="entry name" value="beta-beta-alpha zinc fingers"/>
    <property type="match status" value="1"/>
</dbReference>
<accession>A0A9N9NX01</accession>
<evidence type="ECO:0000313" key="3">
    <source>
        <dbReference type="Proteomes" id="UP000789405"/>
    </source>
</evidence>
<proteinExistence type="predicted"/>
<dbReference type="SUPFAM" id="SSF53098">
    <property type="entry name" value="Ribonuclease H-like"/>
    <property type="match status" value="1"/>
</dbReference>
<name>A0A9N9NX01_9GLOM</name>